<feature type="transmembrane region" description="Helical" evidence="1">
    <location>
        <begin position="61"/>
        <end position="80"/>
    </location>
</feature>
<dbReference type="OrthoDB" id="891912at2"/>
<accession>A0A243WEQ9</accession>
<feature type="transmembrane region" description="Helical" evidence="1">
    <location>
        <begin position="317"/>
        <end position="334"/>
    </location>
</feature>
<dbReference type="EMBL" id="MTSE01000004">
    <property type="protein sequence ID" value="OUJ74208.1"/>
    <property type="molecule type" value="Genomic_DNA"/>
</dbReference>
<sequence length="521" mass="60680">MKSKRNFWIVFLLLLLIHAVVILSVTYFPFADVASHLAEGTIYKYYNQASNKFNEYYTLHYFFYPNTFHLFFFALPIFSSVEIANKILHLLIVISLPPLIYLIIKEINGNRWFALTGFVLVYGYNLTFGFTGNALANDVILLILWLWLRTLDPKSNHFLNMIGIASFLILVYFSHAMVALFGLMMVGAFLLYRYKSNFGKLVLNSLVLLPLGALIAYWWFFLQKSAEGTTAYTPSEVSTGAFMKEYYAREFWTTYLDRVKFLVADNAQLFSGIVGKIVALLLTLIIVVPIAVLLYQYLVKRNKAIPLNSILDPNNKFTYIVIFFFVSLGCYFILPSRIPGQEPLYERFSTILLFAFIFIGSKISEFNTRFFAYAATLVAIVHLGLWAQYLYQFNQENKNFAQVFPQDNSKVLSYMNYDPFYRGRMVYDHYQCFYIIQHQGITTSKIIDYRFGMIRRKESGGLPSQERMYFNENPRKLLQKADYLLVRGKIPANHQRILDSLNTFTKVKDVDNWHLLKRKSI</sequence>
<evidence type="ECO:0000313" key="3">
    <source>
        <dbReference type="Proteomes" id="UP000194873"/>
    </source>
</evidence>
<keyword evidence="1" id="KW-1133">Transmembrane helix</keyword>
<keyword evidence="1" id="KW-0812">Transmembrane</keyword>
<name>A0A243WEQ9_9BACT</name>
<keyword evidence="1" id="KW-0472">Membrane</keyword>
<feature type="transmembrane region" description="Helical" evidence="1">
    <location>
        <begin position="159"/>
        <end position="192"/>
    </location>
</feature>
<comment type="caution">
    <text evidence="2">The sequence shown here is derived from an EMBL/GenBank/DDBJ whole genome shotgun (WGS) entry which is preliminary data.</text>
</comment>
<dbReference type="RefSeq" id="WP_086594061.1">
    <property type="nucleotide sequence ID" value="NZ_MTSE01000004.1"/>
</dbReference>
<organism evidence="2 3">
    <name type="scientific">Hymenobacter crusticola</name>
    <dbReference type="NCBI Taxonomy" id="1770526"/>
    <lineage>
        <taxon>Bacteria</taxon>
        <taxon>Pseudomonadati</taxon>
        <taxon>Bacteroidota</taxon>
        <taxon>Cytophagia</taxon>
        <taxon>Cytophagales</taxon>
        <taxon>Hymenobacteraceae</taxon>
        <taxon>Hymenobacter</taxon>
    </lineage>
</organism>
<feature type="transmembrane region" description="Helical" evidence="1">
    <location>
        <begin position="346"/>
        <end position="364"/>
    </location>
</feature>
<protein>
    <recommendedName>
        <fullName evidence="4">Glycosyltransferase RgtA/B/C/D-like domain-containing protein</fullName>
    </recommendedName>
</protein>
<evidence type="ECO:0008006" key="4">
    <source>
        <dbReference type="Google" id="ProtNLM"/>
    </source>
</evidence>
<dbReference type="AlphaFoldDB" id="A0A243WEQ9"/>
<proteinExistence type="predicted"/>
<feature type="transmembrane region" description="Helical" evidence="1">
    <location>
        <begin position="7"/>
        <end position="30"/>
    </location>
</feature>
<evidence type="ECO:0000313" key="2">
    <source>
        <dbReference type="EMBL" id="OUJ74208.1"/>
    </source>
</evidence>
<gene>
    <name evidence="2" type="ORF">BXP70_10785</name>
</gene>
<feature type="transmembrane region" description="Helical" evidence="1">
    <location>
        <begin position="277"/>
        <end position="297"/>
    </location>
</feature>
<reference evidence="2 3" key="1">
    <citation type="submission" date="2017-01" db="EMBL/GenBank/DDBJ databases">
        <title>A new Hymenobacter.</title>
        <authorList>
            <person name="Liang Y."/>
            <person name="Feng F."/>
        </authorList>
    </citation>
    <scope>NUCLEOTIDE SEQUENCE [LARGE SCALE GENOMIC DNA]</scope>
    <source>
        <strain evidence="2">MIMBbqt21</strain>
    </source>
</reference>
<feature type="transmembrane region" description="Helical" evidence="1">
    <location>
        <begin position="198"/>
        <end position="220"/>
    </location>
</feature>
<evidence type="ECO:0000256" key="1">
    <source>
        <dbReference type="SAM" id="Phobius"/>
    </source>
</evidence>
<feature type="transmembrane region" description="Helical" evidence="1">
    <location>
        <begin position="124"/>
        <end position="147"/>
    </location>
</feature>
<feature type="transmembrane region" description="Helical" evidence="1">
    <location>
        <begin position="370"/>
        <end position="391"/>
    </location>
</feature>
<feature type="transmembrane region" description="Helical" evidence="1">
    <location>
        <begin position="87"/>
        <end position="104"/>
    </location>
</feature>
<dbReference type="Proteomes" id="UP000194873">
    <property type="component" value="Unassembled WGS sequence"/>
</dbReference>
<keyword evidence="3" id="KW-1185">Reference proteome</keyword>